<dbReference type="PANTHER" id="PTHR11715:SF3">
    <property type="entry name" value="GLYCINE CLEAVAGE SYSTEM H PROTEIN-RELATED"/>
    <property type="match status" value="1"/>
</dbReference>
<dbReference type="InterPro" id="IPR003016">
    <property type="entry name" value="2-oxoA_DH_lipoyl-BS"/>
</dbReference>
<comment type="function">
    <text evidence="3">The glycine cleavage system catalyzes the degradation of glycine. The H protein shuttles the methylamine group of glycine from the P protein to the T protein.</text>
</comment>
<dbReference type="Pfam" id="PF01597">
    <property type="entry name" value="GCV_H"/>
    <property type="match status" value="1"/>
</dbReference>
<dbReference type="RefSeq" id="WP_048874867.1">
    <property type="nucleotide sequence ID" value="NZ_CP011126.1"/>
</dbReference>
<protein>
    <recommendedName>
        <fullName evidence="3">Glycine cleavage system H protein</fullName>
    </recommendedName>
</protein>
<evidence type="ECO:0000259" key="4">
    <source>
        <dbReference type="PROSITE" id="PS50968"/>
    </source>
</evidence>
<evidence type="ECO:0000256" key="1">
    <source>
        <dbReference type="ARBA" id="ARBA00009249"/>
    </source>
</evidence>
<evidence type="ECO:0000256" key="3">
    <source>
        <dbReference type="HAMAP-Rule" id="MF_00272"/>
    </source>
</evidence>
<dbReference type="InterPro" id="IPR002930">
    <property type="entry name" value="GCV_H"/>
</dbReference>
<dbReference type="InterPro" id="IPR017453">
    <property type="entry name" value="GCV_H_sub"/>
</dbReference>
<dbReference type="CDD" id="cd06848">
    <property type="entry name" value="GCS_H"/>
    <property type="match status" value="1"/>
</dbReference>
<keyword evidence="2 3" id="KW-0450">Lipoyl</keyword>
<accession>A0ABM5UTG3</accession>
<dbReference type="EMBL" id="CP011126">
    <property type="protein sequence ID" value="AKQ33235.1"/>
    <property type="molecule type" value="Genomic_DNA"/>
</dbReference>
<dbReference type="InterPro" id="IPR000089">
    <property type="entry name" value="Biotin_lipoyl"/>
</dbReference>
<dbReference type="NCBIfam" id="TIGR00527">
    <property type="entry name" value="gcvH"/>
    <property type="match status" value="1"/>
</dbReference>
<dbReference type="PROSITE" id="PS50968">
    <property type="entry name" value="BIOTINYL_LIPOYL"/>
    <property type="match status" value="1"/>
</dbReference>
<evidence type="ECO:0000313" key="6">
    <source>
        <dbReference type="Proteomes" id="UP000063965"/>
    </source>
</evidence>
<evidence type="ECO:0000256" key="2">
    <source>
        <dbReference type="ARBA" id="ARBA00022823"/>
    </source>
</evidence>
<dbReference type="PANTHER" id="PTHR11715">
    <property type="entry name" value="GLYCINE CLEAVAGE SYSTEM H PROTEIN"/>
    <property type="match status" value="1"/>
</dbReference>
<dbReference type="InterPro" id="IPR033753">
    <property type="entry name" value="GCV_H/Fam206"/>
</dbReference>
<dbReference type="InterPro" id="IPR011053">
    <property type="entry name" value="Single_hybrid_motif"/>
</dbReference>
<feature type="modified residue" description="N6-lipoyllysine" evidence="3">
    <location>
        <position position="65"/>
    </location>
</feature>
<dbReference type="PROSITE" id="PS00189">
    <property type="entry name" value="LIPOYL"/>
    <property type="match status" value="1"/>
</dbReference>
<sequence length="129" mass="14389">MAEFPAELRYSKSHEWVRKESDGTFTVGVTDHAQEQLGDLVFVELPDVDSQVDASDEVAVVESVKTAADVYSPLTGEVVEVNEALQTDPALVNRDPYGDGWLYRIRPDDESELDELLNAPDYEALTQEE</sequence>
<dbReference type="Proteomes" id="UP000063965">
    <property type="component" value="Chromosome"/>
</dbReference>
<gene>
    <name evidence="3 5" type="primary">gcvH</name>
    <name evidence="5" type="ORF">CleRT_02050</name>
</gene>
<comment type="similarity">
    <text evidence="1 3">Belongs to the GcvH family.</text>
</comment>
<feature type="domain" description="Lipoyl-binding" evidence="4">
    <location>
        <begin position="24"/>
        <end position="106"/>
    </location>
</feature>
<comment type="subunit">
    <text evidence="3">The glycine cleavage system is composed of four proteins: P, T, L and H.</text>
</comment>
<organism evidence="5 6">
    <name type="scientific">Candidatus Coxiella mudrowiae</name>
    <dbReference type="NCBI Taxonomy" id="2054173"/>
    <lineage>
        <taxon>Bacteria</taxon>
        <taxon>Pseudomonadati</taxon>
        <taxon>Pseudomonadota</taxon>
        <taxon>Gammaproteobacteria</taxon>
        <taxon>Legionellales</taxon>
        <taxon>Coxiellaceae</taxon>
        <taxon>Coxiella</taxon>
    </lineage>
</organism>
<name>A0ABM5UTG3_9COXI</name>
<evidence type="ECO:0000313" key="5">
    <source>
        <dbReference type="EMBL" id="AKQ33235.1"/>
    </source>
</evidence>
<comment type="cofactor">
    <cofactor evidence="3">
        <name>(R)-lipoate</name>
        <dbReference type="ChEBI" id="CHEBI:83088"/>
    </cofactor>
    <text evidence="3">Binds 1 lipoyl cofactor covalently.</text>
</comment>
<dbReference type="SUPFAM" id="SSF51230">
    <property type="entry name" value="Single hybrid motif"/>
    <property type="match status" value="1"/>
</dbReference>
<keyword evidence="6" id="KW-1185">Reference proteome</keyword>
<proteinExistence type="inferred from homology"/>
<dbReference type="Gene3D" id="2.40.50.100">
    <property type="match status" value="1"/>
</dbReference>
<dbReference type="HAMAP" id="MF_00272">
    <property type="entry name" value="GcvH"/>
    <property type="match status" value="1"/>
</dbReference>
<dbReference type="NCBIfam" id="NF002270">
    <property type="entry name" value="PRK01202.1"/>
    <property type="match status" value="1"/>
</dbReference>
<reference evidence="5 6" key="1">
    <citation type="journal article" date="2015" name="Genome Biol. Evol.">
        <title>Distinctive Genome Reduction Rates Revealed by Genomic Analyses of Two Coxiella-Like Endosymbionts in Ticks.</title>
        <authorList>
            <person name="Gottlieb Y."/>
            <person name="Lalzar I."/>
            <person name="Klasson L."/>
        </authorList>
    </citation>
    <scope>NUCLEOTIDE SEQUENCE [LARGE SCALE GENOMIC DNA]</scope>
    <source>
        <strain evidence="5 6">CRt</strain>
    </source>
</reference>